<dbReference type="SUPFAM" id="SSF48452">
    <property type="entry name" value="TPR-like"/>
    <property type="match status" value="1"/>
</dbReference>
<dbReference type="Gene3D" id="1.25.40.10">
    <property type="entry name" value="Tetratricopeptide repeat domain"/>
    <property type="match status" value="1"/>
</dbReference>
<dbReference type="EMBL" id="CP036455">
    <property type="protein sequence ID" value="QBI53401.1"/>
    <property type="molecule type" value="Genomic_DNA"/>
</dbReference>
<name>A0A4P6Q2D1_9ACTN</name>
<accession>A0A4P6Q2D1</accession>
<reference evidence="2 3" key="1">
    <citation type="submission" date="2019-02" db="EMBL/GenBank/DDBJ databases">
        <authorList>
            <person name="Khodamoradi S."/>
            <person name="Hahnke R.L."/>
            <person name="Kaempfer P."/>
            <person name="Schumann P."/>
            <person name="Rohde M."/>
            <person name="Steinert M."/>
            <person name="Luzhetskyy A."/>
            <person name="Wink J."/>
            <person name="Ruckert C."/>
        </authorList>
    </citation>
    <scope>NUCLEOTIDE SEQUENCE [LARGE SCALE GENOMIC DNA]</scope>
    <source>
        <strain evidence="2 3">M2</strain>
    </source>
</reference>
<organism evidence="2 3">
    <name type="scientific">Streptomonospora litoralis</name>
    <dbReference type="NCBI Taxonomy" id="2498135"/>
    <lineage>
        <taxon>Bacteria</taxon>
        <taxon>Bacillati</taxon>
        <taxon>Actinomycetota</taxon>
        <taxon>Actinomycetes</taxon>
        <taxon>Streptosporangiales</taxon>
        <taxon>Nocardiopsidaceae</taxon>
        <taxon>Streptomonospora</taxon>
    </lineage>
</organism>
<proteinExistence type="predicted"/>
<dbReference type="InterPro" id="IPR011990">
    <property type="entry name" value="TPR-like_helical_dom_sf"/>
</dbReference>
<dbReference type="InterPro" id="IPR001387">
    <property type="entry name" value="Cro/C1-type_HTH"/>
</dbReference>
<dbReference type="AlphaFoldDB" id="A0A4P6Q2D1"/>
<sequence>MTDGISIGPRLQQLRNAHGMTQRELAERADVSIDVISKLERGARHTARLTTITRLAKALDEDTGSLTGKGNRVERVGDLGVLAVRNAITSPDLLPGLDPDDDGAPSDPTDLHRQVEKAYGAYFEGEFGALAAQLPGLLSECRLTRSAMGPSSVAAAYAHAYQLAACLLVHVGKDDAALIGAERGMAAATEGDDEYRAATLSGTYVWILLRMGRYAEAERLAVRTASGIEPTYSTTDPRQLTAWGGQLLHAAVIAGADERGDEALEYLSRASAAAARMGSDRHDYWVSFGPSQVAMQRAHVQVSLDEPDEVLAAAAAVKRSDLFPISWARHSLNVAQALERKRMVDDAIAVAARAYEISPQWFRHQQFAASVISDLVGHKQRLPRALQTMASTVSTAEE</sequence>
<keyword evidence="3" id="KW-1185">Reference proteome</keyword>
<dbReference type="SUPFAM" id="SSF47413">
    <property type="entry name" value="lambda repressor-like DNA-binding domains"/>
    <property type="match status" value="1"/>
</dbReference>
<dbReference type="OrthoDB" id="3420984at2"/>
<evidence type="ECO:0000313" key="2">
    <source>
        <dbReference type="EMBL" id="QBI53401.1"/>
    </source>
</evidence>
<dbReference type="PROSITE" id="PS50943">
    <property type="entry name" value="HTH_CROC1"/>
    <property type="match status" value="1"/>
</dbReference>
<evidence type="ECO:0000313" key="3">
    <source>
        <dbReference type="Proteomes" id="UP000292235"/>
    </source>
</evidence>
<protein>
    <submittedName>
        <fullName evidence="2">Anaerobic benzoate catabolism transcriptional regulator</fullName>
    </submittedName>
</protein>
<dbReference type="RefSeq" id="WP_131097772.1">
    <property type="nucleotide sequence ID" value="NZ_CP036455.1"/>
</dbReference>
<dbReference type="Pfam" id="PF01381">
    <property type="entry name" value="HTH_3"/>
    <property type="match status" value="1"/>
</dbReference>
<feature type="domain" description="HTH cro/C1-type" evidence="1">
    <location>
        <begin position="11"/>
        <end position="66"/>
    </location>
</feature>
<gene>
    <name evidence="2" type="ORF">EKD16_08035</name>
</gene>
<dbReference type="Proteomes" id="UP000292235">
    <property type="component" value="Chromosome"/>
</dbReference>
<evidence type="ECO:0000259" key="1">
    <source>
        <dbReference type="PROSITE" id="PS50943"/>
    </source>
</evidence>
<dbReference type="GO" id="GO:0003677">
    <property type="term" value="F:DNA binding"/>
    <property type="evidence" value="ECO:0007669"/>
    <property type="project" value="InterPro"/>
</dbReference>
<dbReference type="Gene3D" id="1.10.260.40">
    <property type="entry name" value="lambda repressor-like DNA-binding domains"/>
    <property type="match status" value="1"/>
</dbReference>
<dbReference type="CDD" id="cd00093">
    <property type="entry name" value="HTH_XRE"/>
    <property type="match status" value="1"/>
</dbReference>
<dbReference type="KEGG" id="strr:EKD16_08035"/>
<dbReference type="SMART" id="SM00530">
    <property type="entry name" value="HTH_XRE"/>
    <property type="match status" value="1"/>
</dbReference>
<dbReference type="InterPro" id="IPR010982">
    <property type="entry name" value="Lambda_DNA-bd_dom_sf"/>
</dbReference>